<dbReference type="VEuPathDB" id="FungiDB:LCOR_12029.1"/>
<dbReference type="PANTHER" id="PTHR34072:SF52">
    <property type="entry name" value="RIBONUCLEASE H"/>
    <property type="match status" value="1"/>
</dbReference>
<proteinExistence type="predicted"/>
<organism evidence="8 9">
    <name type="scientific">Lichtheimia corymbifera JMRC:FSU:9682</name>
    <dbReference type="NCBI Taxonomy" id="1263082"/>
    <lineage>
        <taxon>Eukaryota</taxon>
        <taxon>Fungi</taxon>
        <taxon>Fungi incertae sedis</taxon>
        <taxon>Mucoromycota</taxon>
        <taxon>Mucoromycotina</taxon>
        <taxon>Mucoromycetes</taxon>
        <taxon>Mucorales</taxon>
        <taxon>Lichtheimiaceae</taxon>
        <taxon>Lichtheimia</taxon>
    </lineage>
</organism>
<dbReference type="Pfam" id="PF17917">
    <property type="entry name" value="RT_RNaseH"/>
    <property type="match status" value="1"/>
</dbReference>
<accession>A0A068SG38</accession>
<dbReference type="GO" id="GO:0003964">
    <property type="term" value="F:RNA-directed DNA polymerase activity"/>
    <property type="evidence" value="ECO:0007669"/>
    <property type="project" value="UniProtKB-KW"/>
</dbReference>
<keyword evidence="1" id="KW-0808">Transferase</keyword>
<keyword evidence="6" id="KW-0695">RNA-directed DNA polymerase</keyword>
<dbReference type="InterPro" id="IPR043502">
    <property type="entry name" value="DNA/RNA_pol_sf"/>
</dbReference>
<comment type="caution">
    <text evidence="8">The sequence shown here is derived from an EMBL/GenBank/DDBJ whole genome shotgun (WGS) entry which is preliminary data.</text>
</comment>
<feature type="domain" description="Reverse transcriptase RNase H-like" evidence="7">
    <location>
        <begin position="3"/>
        <end position="103"/>
    </location>
</feature>
<gene>
    <name evidence="8" type="ORF">LCOR_12029.1</name>
</gene>
<dbReference type="AlphaFoldDB" id="A0A068SG38"/>
<evidence type="ECO:0000256" key="5">
    <source>
        <dbReference type="ARBA" id="ARBA00022801"/>
    </source>
</evidence>
<reference evidence="8" key="1">
    <citation type="submission" date="2013-08" db="EMBL/GenBank/DDBJ databases">
        <title>Gene expansion shapes genome architecture in the human pathogen Lichtheimia corymbifera: an evolutionary genomics analysis in the ancient terrestrial Mucorales (Mucoromycotina).</title>
        <authorList>
            <person name="Schwartze V.U."/>
            <person name="Winter S."/>
            <person name="Shelest E."/>
            <person name="Marcet-Houben M."/>
            <person name="Horn F."/>
            <person name="Wehner S."/>
            <person name="Hoffmann K."/>
            <person name="Riege K."/>
            <person name="Sammeth M."/>
            <person name="Nowrousian M."/>
            <person name="Valiante V."/>
            <person name="Linde J."/>
            <person name="Jacobsen I.D."/>
            <person name="Marz M."/>
            <person name="Brakhage A.A."/>
            <person name="Gabaldon T."/>
            <person name="Bocker S."/>
            <person name="Voigt K."/>
        </authorList>
    </citation>
    <scope>NUCLEOTIDE SEQUENCE [LARGE SCALE GENOMIC DNA]</scope>
    <source>
        <strain evidence="8">FSU 9682</strain>
    </source>
</reference>
<evidence type="ECO:0000256" key="1">
    <source>
        <dbReference type="ARBA" id="ARBA00022679"/>
    </source>
</evidence>
<dbReference type="GO" id="GO:0004519">
    <property type="term" value="F:endonuclease activity"/>
    <property type="evidence" value="ECO:0007669"/>
    <property type="project" value="UniProtKB-KW"/>
</dbReference>
<keyword evidence="9" id="KW-1185">Reference proteome</keyword>
<dbReference type="GO" id="GO:0016787">
    <property type="term" value="F:hydrolase activity"/>
    <property type="evidence" value="ECO:0007669"/>
    <property type="project" value="UniProtKB-KW"/>
</dbReference>
<dbReference type="CDD" id="cd09274">
    <property type="entry name" value="RNase_HI_RT_Ty3"/>
    <property type="match status" value="1"/>
</dbReference>
<evidence type="ECO:0000256" key="4">
    <source>
        <dbReference type="ARBA" id="ARBA00022759"/>
    </source>
</evidence>
<keyword evidence="4" id="KW-0255">Endonuclease</keyword>
<evidence type="ECO:0000256" key="3">
    <source>
        <dbReference type="ARBA" id="ARBA00022722"/>
    </source>
</evidence>
<dbReference type="Proteomes" id="UP000027586">
    <property type="component" value="Unassembled WGS sequence"/>
</dbReference>
<keyword evidence="2" id="KW-0548">Nucleotidyltransferase</keyword>
<dbReference type="InterPro" id="IPR041373">
    <property type="entry name" value="RT_RNaseH"/>
</dbReference>
<dbReference type="SUPFAM" id="SSF56672">
    <property type="entry name" value="DNA/RNA polymerases"/>
    <property type="match status" value="1"/>
</dbReference>
<evidence type="ECO:0000313" key="9">
    <source>
        <dbReference type="Proteomes" id="UP000027586"/>
    </source>
</evidence>
<evidence type="ECO:0000256" key="6">
    <source>
        <dbReference type="ARBA" id="ARBA00022918"/>
    </source>
</evidence>
<dbReference type="EMBL" id="CBTN010000164">
    <property type="protein sequence ID" value="CDH61249.1"/>
    <property type="molecule type" value="Genomic_DNA"/>
</dbReference>
<evidence type="ECO:0000313" key="8">
    <source>
        <dbReference type="EMBL" id="CDH61249.1"/>
    </source>
</evidence>
<protein>
    <recommendedName>
        <fullName evidence="7">Reverse transcriptase RNase H-like domain-containing protein</fullName>
    </recommendedName>
</protein>
<dbReference type="PANTHER" id="PTHR34072">
    <property type="entry name" value="ENZYMATIC POLYPROTEIN-RELATED"/>
    <property type="match status" value="1"/>
</dbReference>
<keyword evidence="5" id="KW-0378">Hydrolase</keyword>
<evidence type="ECO:0000259" key="7">
    <source>
        <dbReference type="Pfam" id="PF17917"/>
    </source>
</evidence>
<evidence type="ECO:0000256" key="2">
    <source>
        <dbReference type="ARBA" id="ARBA00022695"/>
    </source>
</evidence>
<sequence>MQILTTDASAEAIGAILSQSPDGSPNDETVIAYESRTLHGPELNYAAVHLEALALVWAVDKFQHYLAGRTFTLRTDSAALTFVLSNRKRNSKLQRWAASLTGYRYILQHHPGKENPADALTRLVA</sequence>
<keyword evidence="3" id="KW-0540">Nuclease</keyword>
<name>A0A068SG38_9FUNG</name>
<dbReference type="OrthoDB" id="2254302at2759"/>
<dbReference type="STRING" id="1263082.A0A068SG38"/>